<feature type="compositionally biased region" description="Gly residues" evidence="1">
    <location>
        <begin position="59"/>
        <end position="69"/>
    </location>
</feature>
<keyword evidence="3" id="KW-1185">Reference proteome</keyword>
<feature type="region of interest" description="Disordered" evidence="1">
    <location>
        <begin position="41"/>
        <end position="69"/>
    </location>
</feature>
<comment type="caution">
    <text evidence="2">The sequence shown here is derived from an EMBL/GenBank/DDBJ whole genome shotgun (WGS) entry which is preliminary data.</text>
</comment>
<feature type="compositionally biased region" description="Basic and acidic residues" evidence="1">
    <location>
        <begin position="45"/>
        <end position="54"/>
    </location>
</feature>
<dbReference type="RefSeq" id="WP_210052885.1">
    <property type="nucleotide sequence ID" value="NZ_BAAAMH010000022.1"/>
</dbReference>
<proteinExistence type="predicted"/>
<reference evidence="2 3" key="1">
    <citation type="submission" date="2021-03" db="EMBL/GenBank/DDBJ databases">
        <title>Sequencing the genomes of 1000 actinobacteria strains.</title>
        <authorList>
            <person name="Klenk H.-P."/>
        </authorList>
    </citation>
    <scope>NUCLEOTIDE SEQUENCE [LARGE SCALE GENOMIC DNA]</scope>
    <source>
        <strain evidence="2 3">DSM 12936</strain>
    </source>
</reference>
<dbReference type="Proteomes" id="UP000758168">
    <property type="component" value="Unassembled WGS sequence"/>
</dbReference>
<organism evidence="2 3">
    <name type="scientific">Microlunatus capsulatus</name>
    <dbReference type="NCBI Taxonomy" id="99117"/>
    <lineage>
        <taxon>Bacteria</taxon>
        <taxon>Bacillati</taxon>
        <taxon>Actinomycetota</taxon>
        <taxon>Actinomycetes</taxon>
        <taxon>Propionibacteriales</taxon>
        <taxon>Propionibacteriaceae</taxon>
        <taxon>Microlunatus</taxon>
    </lineage>
</organism>
<evidence type="ECO:0008006" key="4">
    <source>
        <dbReference type="Google" id="ProtNLM"/>
    </source>
</evidence>
<evidence type="ECO:0000256" key="1">
    <source>
        <dbReference type="SAM" id="MobiDB-lite"/>
    </source>
</evidence>
<name>A0ABS4Z3R8_9ACTN</name>
<sequence>MNLLCATGRHRWVTRQGTGERGEIVTSRQCERCRHYPKTSSWLQRDPDRWEPFHPGDASGAGGGGSVGF</sequence>
<accession>A0ABS4Z3R8</accession>
<dbReference type="EMBL" id="JAGIOB010000001">
    <property type="protein sequence ID" value="MBP2415697.1"/>
    <property type="molecule type" value="Genomic_DNA"/>
</dbReference>
<evidence type="ECO:0000313" key="3">
    <source>
        <dbReference type="Proteomes" id="UP000758168"/>
    </source>
</evidence>
<evidence type="ECO:0000313" key="2">
    <source>
        <dbReference type="EMBL" id="MBP2415697.1"/>
    </source>
</evidence>
<protein>
    <recommendedName>
        <fullName evidence="4">HNH endonuclease</fullName>
    </recommendedName>
</protein>
<gene>
    <name evidence="2" type="ORF">JOF54_000619</name>
</gene>